<dbReference type="OrthoDB" id="9795336at2"/>
<sequence length="215" mass="22647">MHRRSLLALIATAALSALPGGAQAQAANPAAVPGSVEVSGVRYTPTVQVAGSTLQLNGAGTRYKFVVRVYTAGLYLGTKAATPEAVYAASGPKRIHVVMLRDIDANELGKLFTRGMQDNAPKEAFSKSIPGTLRMADIFSAKKRLQTGENFSVDYVPGVGTSVLVNGKAQGEPVREPEFFNALLSIWLGPNPADDGLKASLLGQEAPTPRSGRNR</sequence>
<evidence type="ECO:0000313" key="3">
    <source>
        <dbReference type="EMBL" id="RVU49750.1"/>
    </source>
</evidence>
<name>A0A437RSN5_9BURK</name>
<feature type="chain" id="PRO_5019523800" description="Chalcone isomerase domain-containing protein" evidence="1">
    <location>
        <begin position="25"/>
        <end position="215"/>
    </location>
</feature>
<dbReference type="InterPro" id="IPR016087">
    <property type="entry name" value="Chalcone_isomerase"/>
</dbReference>
<feature type="signal peptide" evidence="1">
    <location>
        <begin position="1"/>
        <end position="24"/>
    </location>
</feature>
<keyword evidence="4" id="KW-1185">Reference proteome</keyword>
<accession>A0A437RSN5</accession>
<dbReference type="EMBL" id="SACR01000001">
    <property type="protein sequence ID" value="RVU49750.1"/>
    <property type="molecule type" value="Genomic_DNA"/>
</dbReference>
<dbReference type="InterPro" id="IPR016088">
    <property type="entry name" value="Chalcone_isomerase_3-sand"/>
</dbReference>
<dbReference type="Pfam" id="PF16036">
    <property type="entry name" value="Chalcone_3"/>
    <property type="match status" value="1"/>
</dbReference>
<dbReference type="RefSeq" id="WP_128227383.1">
    <property type="nucleotide sequence ID" value="NZ_SACR01000001.1"/>
</dbReference>
<evidence type="ECO:0000259" key="2">
    <source>
        <dbReference type="Pfam" id="PF16036"/>
    </source>
</evidence>
<evidence type="ECO:0000256" key="1">
    <source>
        <dbReference type="SAM" id="SignalP"/>
    </source>
</evidence>
<dbReference type="Proteomes" id="UP000285575">
    <property type="component" value="Unassembled WGS sequence"/>
</dbReference>
<dbReference type="InterPro" id="IPR036298">
    <property type="entry name" value="Chalcone_isomerase_sf"/>
</dbReference>
<comment type="caution">
    <text evidence="3">The sequence shown here is derived from an EMBL/GenBank/DDBJ whole genome shotgun (WGS) entry which is preliminary data.</text>
</comment>
<organism evidence="3 4">
    <name type="scientific">Rubrivivax rivuli</name>
    <dbReference type="NCBI Taxonomy" id="1862385"/>
    <lineage>
        <taxon>Bacteria</taxon>
        <taxon>Pseudomonadati</taxon>
        <taxon>Pseudomonadota</taxon>
        <taxon>Betaproteobacteria</taxon>
        <taxon>Burkholderiales</taxon>
        <taxon>Sphaerotilaceae</taxon>
        <taxon>Rubrivivax</taxon>
    </lineage>
</organism>
<evidence type="ECO:0000313" key="4">
    <source>
        <dbReference type="Proteomes" id="UP000285575"/>
    </source>
</evidence>
<proteinExistence type="predicted"/>
<dbReference type="SUPFAM" id="SSF54626">
    <property type="entry name" value="Chalcone isomerase"/>
    <property type="match status" value="1"/>
</dbReference>
<dbReference type="GO" id="GO:0016872">
    <property type="term" value="F:intramolecular lyase activity"/>
    <property type="evidence" value="ECO:0007669"/>
    <property type="project" value="InterPro"/>
</dbReference>
<dbReference type="Gene3D" id="3.50.70.10">
    <property type="match status" value="1"/>
</dbReference>
<reference evidence="3 4" key="1">
    <citation type="submission" date="2019-01" db="EMBL/GenBank/DDBJ databases">
        <authorList>
            <person name="Chen W.-M."/>
        </authorList>
    </citation>
    <scope>NUCLEOTIDE SEQUENCE [LARGE SCALE GENOMIC DNA]</scope>
    <source>
        <strain evidence="3 4">KYPY4</strain>
    </source>
</reference>
<dbReference type="AlphaFoldDB" id="A0A437RSN5"/>
<protein>
    <recommendedName>
        <fullName evidence="2">Chalcone isomerase domain-containing protein</fullName>
    </recommendedName>
</protein>
<gene>
    <name evidence="3" type="ORF">EOE66_04140</name>
</gene>
<keyword evidence="1" id="KW-0732">Signal</keyword>
<feature type="domain" description="Chalcone isomerase" evidence="2">
    <location>
        <begin position="36"/>
        <end position="203"/>
    </location>
</feature>